<dbReference type="FunFam" id="3.20.20.80:FF:000003">
    <property type="entry name" value="1,4-alpha-glucan branching enzyme GlgB"/>
    <property type="match status" value="1"/>
</dbReference>
<dbReference type="GO" id="GO:0005978">
    <property type="term" value="P:glycogen biosynthetic process"/>
    <property type="evidence" value="ECO:0007669"/>
    <property type="project" value="UniProtKB-UniRule"/>
</dbReference>
<dbReference type="InterPro" id="IPR006048">
    <property type="entry name" value="A-amylase/branching_C"/>
</dbReference>
<dbReference type="InterPro" id="IPR014756">
    <property type="entry name" value="Ig_E-set"/>
</dbReference>
<dbReference type="SUPFAM" id="SSF81296">
    <property type="entry name" value="E set domains"/>
    <property type="match status" value="1"/>
</dbReference>
<evidence type="ECO:0000256" key="4">
    <source>
        <dbReference type="ARBA" id="ARBA00009000"/>
    </source>
</evidence>
<reference evidence="13" key="1">
    <citation type="submission" date="2021-05" db="EMBL/GenBank/DDBJ databases">
        <title>Complete genome sequence of the cellulolytic planctomycete Telmatocola sphagniphila SP2T and characterization of the first cellulase from planctomycetes.</title>
        <authorList>
            <person name="Rakitin A.L."/>
            <person name="Beletsky A.V."/>
            <person name="Naumoff D.G."/>
            <person name="Kulichevskaya I.S."/>
            <person name="Mardanov A.V."/>
            <person name="Ravin N.V."/>
            <person name="Dedysh S.N."/>
        </authorList>
    </citation>
    <scope>NUCLEOTIDE SEQUENCE</scope>
    <source>
        <strain evidence="13">SP2T</strain>
    </source>
</reference>
<dbReference type="Gene3D" id="2.60.40.10">
    <property type="entry name" value="Immunoglobulins"/>
    <property type="match status" value="1"/>
</dbReference>
<comment type="function">
    <text evidence="2 10">Catalyzes the formation of the alpha-1,6-glucosidic linkages in glycogen by scission of a 1,4-alpha-linked oligosaccharide from growing alpha-1,4-glucan chains and the subsequent attachment of the oligosaccharide to the alpha-1,6 position.</text>
</comment>
<keyword evidence="5 10" id="KW-0321">Glycogen metabolism</keyword>
<dbReference type="AlphaFoldDB" id="A0A8E6ET39"/>
<dbReference type="Proteomes" id="UP000676194">
    <property type="component" value="Chromosome"/>
</dbReference>
<keyword evidence="8 10" id="KW-0320">Glycogen biosynthesis</keyword>
<dbReference type="HAMAP" id="MF_00685">
    <property type="entry name" value="GlgB"/>
    <property type="match status" value="1"/>
</dbReference>
<evidence type="ECO:0000256" key="6">
    <source>
        <dbReference type="ARBA" id="ARBA00022676"/>
    </source>
</evidence>
<feature type="active site" description="Nucleophile" evidence="10 11">
    <location>
        <position position="316"/>
    </location>
</feature>
<dbReference type="NCBIfam" id="NF003811">
    <property type="entry name" value="PRK05402.1"/>
    <property type="match status" value="1"/>
</dbReference>
<evidence type="ECO:0000256" key="2">
    <source>
        <dbReference type="ARBA" id="ARBA00002953"/>
    </source>
</evidence>
<evidence type="ECO:0000313" key="14">
    <source>
        <dbReference type="Proteomes" id="UP000676194"/>
    </source>
</evidence>
<dbReference type="Gene3D" id="3.20.20.80">
    <property type="entry name" value="Glycosidases"/>
    <property type="match status" value="1"/>
</dbReference>
<dbReference type="InterPro" id="IPR006047">
    <property type="entry name" value="GH13_cat_dom"/>
</dbReference>
<feature type="domain" description="Glycosyl hydrolase family 13 catalytic" evidence="12">
    <location>
        <begin position="157"/>
        <end position="526"/>
    </location>
</feature>
<evidence type="ECO:0000256" key="5">
    <source>
        <dbReference type="ARBA" id="ARBA00022600"/>
    </source>
</evidence>
<dbReference type="InterPro" id="IPR013780">
    <property type="entry name" value="Glyco_hydro_b"/>
</dbReference>
<dbReference type="InterPro" id="IPR006407">
    <property type="entry name" value="GlgB"/>
</dbReference>
<dbReference type="GO" id="GO:0043169">
    <property type="term" value="F:cation binding"/>
    <property type="evidence" value="ECO:0007669"/>
    <property type="project" value="InterPro"/>
</dbReference>
<gene>
    <name evidence="10 13" type="primary">glgB</name>
    <name evidence="13" type="ORF">KIH39_24235</name>
</gene>
<keyword evidence="7 10" id="KW-0808">Transferase</keyword>
<evidence type="ECO:0000313" key="13">
    <source>
        <dbReference type="EMBL" id="QVL31909.1"/>
    </source>
</evidence>
<dbReference type="NCBIfam" id="TIGR01515">
    <property type="entry name" value="branching_enzym"/>
    <property type="match status" value="1"/>
</dbReference>
<evidence type="ECO:0000256" key="3">
    <source>
        <dbReference type="ARBA" id="ARBA00004964"/>
    </source>
</evidence>
<dbReference type="UniPathway" id="UPA00164"/>
<dbReference type="PIRSF" id="PIRSF000463">
    <property type="entry name" value="GlgB"/>
    <property type="match status" value="1"/>
</dbReference>
<feature type="active site" description="Proton donor" evidence="10 11">
    <location>
        <position position="369"/>
    </location>
</feature>
<dbReference type="PANTHER" id="PTHR43651:SF3">
    <property type="entry name" value="1,4-ALPHA-GLUCAN-BRANCHING ENZYME"/>
    <property type="match status" value="1"/>
</dbReference>
<keyword evidence="6 10" id="KW-0328">Glycosyltransferase</keyword>
<sequence>MNIYPADRAILGEQDLYLFNEGNHYRLYEKLGAHTVTREGKTGTQFAVWAPSAESVFVIGDFNGWDKTRHPMQPQGKSGIWLTFIPGVGPGACYKYHIESTVAGYHVDKADPYGYRHEEPPRTGSVVWNIDYEWHDQDWMQIRHKKNSLQAPIAIYEVHAGSWMRMSEEGNRWLTYRELAVKLAEYVRQTGFTHVEFMPLTEHPFYGSWGYQTTGFFAPTSRFGSPQDFMYLIDYLHQRGIGVILDWVPSHFPNDEHGLAYFDGTHLFEHADPRQGFHPDWGSMIFNYGRHEVRAFLLSSAMFWLEKFHIDGLRVDAVASMLYLDYSRKAGEWIPNTHGGNENLEAIGFLRQFNETVYRHYPDVQTYAEESTAWSKVSRPTSVGGLGFGLKWDMGWMHDSLKYMAREPIHRKFHHGELSFRMIYAFSENFVLPLSHDEVVHGKGSILNKMPGDDWQKFANLRLLYGYMYAMPGKKLLFMGAEWGQWQEWKHDSSLHWEQPNHPPHGGMQRWVTDLNNSYRAEPGLHEEDCFPDGFEWIDCHDAGASIFSFLRKSRRGDPILVVCNFTPVVRINYRVGVPHGGYWREMLNSDSDLYWGSGQGNAGGAQAEPVPQHGRPFSLNITIPPLGILYFKG</sequence>
<accession>A0A8E6ET39</accession>
<evidence type="ECO:0000256" key="9">
    <source>
        <dbReference type="ARBA" id="ARBA00023277"/>
    </source>
</evidence>
<dbReference type="EMBL" id="CP074694">
    <property type="protein sequence ID" value="QVL31909.1"/>
    <property type="molecule type" value="Genomic_DNA"/>
</dbReference>
<dbReference type="KEGG" id="tsph:KIH39_24235"/>
<evidence type="ECO:0000256" key="8">
    <source>
        <dbReference type="ARBA" id="ARBA00023056"/>
    </source>
</evidence>
<dbReference type="Pfam" id="PF02806">
    <property type="entry name" value="Alpha-amylase_C"/>
    <property type="match status" value="1"/>
</dbReference>
<dbReference type="InterPro" id="IPR017853">
    <property type="entry name" value="GH"/>
</dbReference>
<dbReference type="Pfam" id="PF00128">
    <property type="entry name" value="Alpha-amylase"/>
    <property type="match status" value="1"/>
</dbReference>
<dbReference type="Pfam" id="PF02922">
    <property type="entry name" value="CBM_48"/>
    <property type="match status" value="1"/>
</dbReference>
<dbReference type="FunFam" id="2.60.40.10:FF:000169">
    <property type="entry name" value="1,4-alpha-glucan branching enzyme GlgB"/>
    <property type="match status" value="1"/>
</dbReference>
<evidence type="ECO:0000256" key="11">
    <source>
        <dbReference type="PIRSR" id="PIRSR000463-1"/>
    </source>
</evidence>
<dbReference type="GO" id="GO:0005829">
    <property type="term" value="C:cytosol"/>
    <property type="evidence" value="ECO:0007669"/>
    <property type="project" value="TreeGrafter"/>
</dbReference>
<evidence type="ECO:0000256" key="1">
    <source>
        <dbReference type="ARBA" id="ARBA00000826"/>
    </source>
</evidence>
<dbReference type="GO" id="GO:0004553">
    <property type="term" value="F:hydrolase activity, hydrolyzing O-glycosyl compounds"/>
    <property type="evidence" value="ECO:0007669"/>
    <property type="project" value="InterPro"/>
</dbReference>
<dbReference type="PANTHER" id="PTHR43651">
    <property type="entry name" value="1,4-ALPHA-GLUCAN-BRANCHING ENZYME"/>
    <property type="match status" value="1"/>
</dbReference>
<dbReference type="SUPFAM" id="SSF51445">
    <property type="entry name" value="(Trans)glycosidases"/>
    <property type="match status" value="1"/>
</dbReference>
<dbReference type="Gene3D" id="2.60.40.1180">
    <property type="entry name" value="Golgi alpha-mannosidase II"/>
    <property type="match status" value="1"/>
</dbReference>
<comment type="subunit">
    <text evidence="10">Monomer.</text>
</comment>
<protein>
    <recommendedName>
        <fullName evidence="10">1,4-alpha-glucan branching enzyme GlgB</fullName>
        <ecNumber evidence="10">2.4.1.18</ecNumber>
    </recommendedName>
    <alternativeName>
        <fullName evidence="10">1,4-alpha-D-glucan:1,4-alpha-D-glucan 6-glucosyl-transferase</fullName>
    </alternativeName>
    <alternativeName>
        <fullName evidence="10">Alpha-(1-&gt;4)-glucan branching enzyme</fullName>
    </alternativeName>
    <alternativeName>
        <fullName evidence="10">Glycogen branching enzyme</fullName>
        <shortName evidence="10">BE</shortName>
    </alternativeName>
</protein>
<comment type="catalytic activity">
    <reaction evidence="1 10">
        <text>Transfers a segment of a (1-&gt;4)-alpha-D-glucan chain to a primary hydroxy group in a similar glucan chain.</text>
        <dbReference type="EC" id="2.4.1.18"/>
    </reaction>
</comment>
<dbReference type="EC" id="2.4.1.18" evidence="10"/>
<dbReference type="CDD" id="cd11322">
    <property type="entry name" value="AmyAc_Glg_BE"/>
    <property type="match status" value="1"/>
</dbReference>
<dbReference type="GO" id="GO:0003844">
    <property type="term" value="F:1,4-alpha-glucan branching enzyme activity"/>
    <property type="evidence" value="ECO:0007669"/>
    <property type="project" value="UniProtKB-UniRule"/>
</dbReference>
<proteinExistence type="inferred from homology"/>
<dbReference type="InterPro" id="IPR037439">
    <property type="entry name" value="Branching_enzy"/>
</dbReference>
<evidence type="ECO:0000256" key="10">
    <source>
        <dbReference type="HAMAP-Rule" id="MF_00685"/>
    </source>
</evidence>
<organism evidence="13 14">
    <name type="scientific">Telmatocola sphagniphila</name>
    <dbReference type="NCBI Taxonomy" id="1123043"/>
    <lineage>
        <taxon>Bacteria</taxon>
        <taxon>Pseudomonadati</taxon>
        <taxon>Planctomycetota</taxon>
        <taxon>Planctomycetia</taxon>
        <taxon>Gemmatales</taxon>
        <taxon>Gemmataceae</taxon>
    </lineage>
</organism>
<keyword evidence="14" id="KW-1185">Reference proteome</keyword>
<comment type="similarity">
    <text evidence="4 10">Belongs to the glycosyl hydrolase 13 family. GlgB subfamily.</text>
</comment>
<dbReference type="NCBIfam" id="NF008967">
    <property type="entry name" value="PRK12313.1"/>
    <property type="match status" value="1"/>
</dbReference>
<comment type="pathway">
    <text evidence="3 10">Glycan biosynthesis; glycogen biosynthesis.</text>
</comment>
<dbReference type="InterPro" id="IPR013783">
    <property type="entry name" value="Ig-like_fold"/>
</dbReference>
<dbReference type="InterPro" id="IPR004193">
    <property type="entry name" value="Glyco_hydro_13_N"/>
</dbReference>
<evidence type="ECO:0000259" key="12">
    <source>
        <dbReference type="SMART" id="SM00642"/>
    </source>
</evidence>
<dbReference type="CDD" id="cd02855">
    <property type="entry name" value="E_set_GBE_prok_N"/>
    <property type="match status" value="1"/>
</dbReference>
<dbReference type="InterPro" id="IPR044143">
    <property type="entry name" value="GlgB_N_E_set_prok"/>
</dbReference>
<dbReference type="SUPFAM" id="SSF51011">
    <property type="entry name" value="Glycosyl hydrolase domain"/>
    <property type="match status" value="1"/>
</dbReference>
<evidence type="ECO:0000256" key="7">
    <source>
        <dbReference type="ARBA" id="ARBA00022679"/>
    </source>
</evidence>
<dbReference type="FunFam" id="2.60.40.1180:FF:000002">
    <property type="entry name" value="1,4-alpha-glucan branching enzyme GlgB"/>
    <property type="match status" value="1"/>
</dbReference>
<dbReference type="RefSeq" id="WP_213496358.1">
    <property type="nucleotide sequence ID" value="NZ_CP074694.1"/>
</dbReference>
<name>A0A8E6ET39_9BACT</name>
<keyword evidence="9 10" id="KW-0119">Carbohydrate metabolism</keyword>
<dbReference type="SMART" id="SM00642">
    <property type="entry name" value="Aamy"/>
    <property type="match status" value="1"/>
</dbReference>